<reference evidence="2 3" key="1">
    <citation type="submission" date="2011-04" db="EMBL/GenBank/DDBJ databases">
        <title>The Genome Sequence of Dysgonomonas gadei ATCC BAA-286.</title>
        <authorList>
            <consortium name="The Broad Institute Genome Sequencing Platform"/>
            <person name="Earl A."/>
            <person name="Ward D."/>
            <person name="Feldgarden M."/>
            <person name="Gevers D."/>
            <person name="Pudlo N."/>
            <person name="Martens E."/>
            <person name="Allen-Vercoe E."/>
            <person name="Young S.K."/>
            <person name="Zeng Q."/>
            <person name="Gargeya S."/>
            <person name="Fitzgerald M."/>
            <person name="Haas B."/>
            <person name="Abouelleil A."/>
            <person name="Alvarado L."/>
            <person name="Arachchi H.M."/>
            <person name="Berlin A."/>
            <person name="Brown A."/>
            <person name="Chapman S.B."/>
            <person name="Chen Z."/>
            <person name="Dunbar C."/>
            <person name="Freedman E."/>
            <person name="Gearin G."/>
            <person name="Gellesch M."/>
            <person name="Goldberg J."/>
            <person name="Griggs A."/>
            <person name="Gujja S."/>
            <person name="Heiman D."/>
            <person name="Howarth C."/>
            <person name="Larson L."/>
            <person name="Lui A."/>
            <person name="MacDonald P.J.P."/>
            <person name="Mehta T."/>
            <person name="Montmayeur A."/>
            <person name="Murphy C."/>
            <person name="Neiman D."/>
            <person name="Pearson M."/>
            <person name="Priest M."/>
            <person name="Roberts A."/>
            <person name="Saif S."/>
            <person name="Shea T."/>
            <person name="Shenoy N."/>
            <person name="Sisk P."/>
            <person name="Stolte C."/>
            <person name="Sykes S."/>
            <person name="Yandava C."/>
            <person name="Wortman J."/>
            <person name="Nusbaum C."/>
            <person name="Birren B."/>
        </authorList>
    </citation>
    <scope>NUCLEOTIDE SEQUENCE [LARGE SCALE GENOMIC DNA]</scope>
    <source>
        <strain evidence="2 3">ATCC BAA-286</strain>
    </source>
</reference>
<dbReference type="EMBL" id="ADLV01000049">
    <property type="protein sequence ID" value="EGJ99856.1"/>
    <property type="molecule type" value="Genomic_DNA"/>
</dbReference>
<feature type="compositionally biased region" description="Basic and acidic residues" evidence="1">
    <location>
        <begin position="20"/>
        <end position="32"/>
    </location>
</feature>
<feature type="region of interest" description="Disordered" evidence="1">
    <location>
        <begin position="112"/>
        <end position="135"/>
    </location>
</feature>
<keyword evidence="3" id="KW-1185">Reference proteome</keyword>
<evidence type="ECO:0000256" key="1">
    <source>
        <dbReference type="SAM" id="MobiDB-lite"/>
    </source>
</evidence>
<name>F5J312_9BACT</name>
<sequence>MFWILVAQQHQTRQNHQQHRQTDDKSTDDGHGKRLLHLRTQAETQGQWHQGEDGSDGGHQLGTDAKRDGIVDRFHHIASRFAVHSELMNGKNRIFGDDADNHNDARVATHIQRNSRYPKRQQTARNADHGHKQHDKRDFPFAEQNHQHREHQQNGEAENGYQFGERLLLLRKSSAIRNAVSLR</sequence>
<feature type="compositionally biased region" description="Polar residues" evidence="1">
    <location>
        <begin position="112"/>
        <end position="125"/>
    </location>
</feature>
<dbReference type="HOGENOM" id="CLU_1472987_0_0_10"/>
<comment type="caution">
    <text evidence="2">The sequence shown here is derived from an EMBL/GenBank/DDBJ whole genome shotgun (WGS) entry which is preliminary data.</text>
</comment>
<dbReference type="Proteomes" id="UP000004913">
    <property type="component" value="Unassembled WGS sequence"/>
</dbReference>
<evidence type="ECO:0000313" key="3">
    <source>
        <dbReference type="Proteomes" id="UP000004913"/>
    </source>
</evidence>
<dbReference type="STRING" id="742766.HMPREF9455_03729"/>
<proteinExistence type="predicted"/>
<dbReference type="AlphaFoldDB" id="F5J312"/>
<organism evidence="2 3">
    <name type="scientific">Dysgonomonas gadei ATCC BAA-286</name>
    <dbReference type="NCBI Taxonomy" id="742766"/>
    <lineage>
        <taxon>Bacteria</taxon>
        <taxon>Pseudomonadati</taxon>
        <taxon>Bacteroidota</taxon>
        <taxon>Bacteroidia</taxon>
        <taxon>Bacteroidales</taxon>
        <taxon>Dysgonomonadaceae</taxon>
        <taxon>Dysgonomonas</taxon>
    </lineage>
</organism>
<feature type="region of interest" description="Disordered" evidence="1">
    <location>
        <begin position="8"/>
        <end position="65"/>
    </location>
</feature>
<evidence type="ECO:0000313" key="2">
    <source>
        <dbReference type="EMBL" id="EGJ99856.1"/>
    </source>
</evidence>
<feature type="compositionally biased region" description="Basic and acidic residues" evidence="1">
    <location>
        <begin position="126"/>
        <end position="135"/>
    </location>
</feature>
<accession>F5J312</accession>
<gene>
    <name evidence="2" type="ORF">HMPREF9455_03729</name>
</gene>
<protein>
    <submittedName>
        <fullName evidence="2">Uncharacterized protein</fullName>
    </submittedName>
</protein>